<dbReference type="Proteomes" id="UP001499915">
    <property type="component" value="Unassembled WGS sequence"/>
</dbReference>
<organism evidence="1 2">
    <name type="scientific">Marinobacterium maritimum</name>
    <dbReference type="NCBI Taxonomy" id="500162"/>
    <lineage>
        <taxon>Bacteria</taxon>
        <taxon>Pseudomonadati</taxon>
        <taxon>Pseudomonadota</taxon>
        <taxon>Gammaproteobacteria</taxon>
        <taxon>Oceanospirillales</taxon>
        <taxon>Oceanospirillaceae</taxon>
        <taxon>Marinobacterium</taxon>
    </lineage>
</organism>
<reference evidence="2" key="1">
    <citation type="journal article" date="2019" name="Int. J. Syst. Evol. Microbiol.">
        <title>The Global Catalogue of Microorganisms (GCM) 10K type strain sequencing project: providing services to taxonomists for standard genome sequencing and annotation.</title>
        <authorList>
            <consortium name="The Broad Institute Genomics Platform"/>
            <consortium name="The Broad Institute Genome Sequencing Center for Infectious Disease"/>
            <person name="Wu L."/>
            <person name="Ma J."/>
        </authorList>
    </citation>
    <scope>NUCLEOTIDE SEQUENCE [LARGE SCALE GENOMIC DNA]</scope>
    <source>
        <strain evidence="2">JCM 15134</strain>
    </source>
</reference>
<gene>
    <name evidence="1" type="ORF">GCM10009104_16160</name>
</gene>
<keyword evidence="2" id="KW-1185">Reference proteome</keyword>
<evidence type="ECO:0008006" key="3">
    <source>
        <dbReference type="Google" id="ProtNLM"/>
    </source>
</evidence>
<sequence length="70" mass="8162">MTAYQTIPVADHIFTIKRAKADSWWVTRSDITAYGRRSGMPRVVFFATSEAEVNAWLDSREKPFFVRSEY</sequence>
<proteinExistence type="predicted"/>
<evidence type="ECO:0000313" key="2">
    <source>
        <dbReference type="Proteomes" id="UP001499915"/>
    </source>
</evidence>
<evidence type="ECO:0000313" key="1">
    <source>
        <dbReference type="EMBL" id="GAA0690250.1"/>
    </source>
</evidence>
<dbReference type="EMBL" id="BAAAET010000002">
    <property type="protein sequence ID" value="GAA0690250.1"/>
    <property type="molecule type" value="Genomic_DNA"/>
</dbReference>
<comment type="caution">
    <text evidence="1">The sequence shown here is derived from an EMBL/GenBank/DDBJ whole genome shotgun (WGS) entry which is preliminary data.</text>
</comment>
<name>A0ABP3TB83_9GAMM</name>
<dbReference type="RefSeq" id="WP_343804736.1">
    <property type="nucleotide sequence ID" value="NZ_BAAAET010000002.1"/>
</dbReference>
<accession>A0ABP3TB83</accession>
<protein>
    <recommendedName>
        <fullName evidence="3">AlpA family phage regulatory protein</fullName>
    </recommendedName>
</protein>